<protein>
    <submittedName>
        <fullName evidence="2">Uncharacterized protein</fullName>
    </submittedName>
</protein>
<evidence type="ECO:0000313" key="3">
    <source>
        <dbReference type="Proteomes" id="UP000192596"/>
    </source>
</evidence>
<evidence type="ECO:0000256" key="1">
    <source>
        <dbReference type="SAM" id="Phobius"/>
    </source>
</evidence>
<keyword evidence="1" id="KW-0472">Membrane</keyword>
<proteinExistence type="predicted"/>
<dbReference type="EMBL" id="NAJO01000030">
    <property type="protein sequence ID" value="OQO01600.1"/>
    <property type="molecule type" value="Genomic_DNA"/>
</dbReference>
<dbReference type="AlphaFoldDB" id="A0A1V8SRA0"/>
<name>A0A1V8SRA0_9PEZI</name>
<keyword evidence="1" id="KW-0812">Transmembrane</keyword>
<evidence type="ECO:0000313" key="2">
    <source>
        <dbReference type="EMBL" id="OQO01600.1"/>
    </source>
</evidence>
<sequence length="111" mass="12334">MASRLLRPSLVLRSTPLSLPTATARTFRTTSQLRAEIVPPPVRKPVGAFRGTIFGFLLGTTLAGTGLYYYVVDEYKVSNELLTEDVYALQGAVQRLEGYVRGLEEDLKTRK</sequence>
<gene>
    <name evidence="2" type="ORF">B0A48_12636</name>
</gene>
<dbReference type="OrthoDB" id="5331396at2759"/>
<accession>A0A1V8SRA0</accession>
<keyword evidence="1" id="KW-1133">Transmembrane helix</keyword>
<dbReference type="STRING" id="1507870.A0A1V8SRA0"/>
<reference evidence="3" key="1">
    <citation type="submission" date="2017-03" db="EMBL/GenBank/DDBJ databases">
        <title>Genomes of endolithic fungi from Antarctica.</title>
        <authorList>
            <person name="Coleine C."/>
            <person name="Masonjones S."/>
            <person name="Stajich J.E."/>
        </authorList>
    </citation>
    <scope>NUCLEOTIDE SEQUENCE [LARGE SCALE GENOMIC DNA]</scope>
    <source>
        <strain evidence="3">CCFEE 5527</strain>
    </source>
</reference>
<feature type="transmembrane region" description="Helical" evidence="1">
    <location>
        <begin position="48"/>
        <end position="71"/>
    </location>
</feature>
<keyword evidence="3" id="KW-1185">Reference proteome</keyword>
<dbReference type="PANTHER" id="PTHR37849:SF1">
    <property type="entry name" value="YALI0E11605P"/>
    <property type="match status" value="1"/>
</dbReference>
<dbReference type="PANTHER" id="PTHR37849">
    <property type="entry name" value="YALI0E11605P"/>
    <property type="match status" value="1"/>
</dbReference>
<dbReference type="Proteomes" id="UP000192596">
    <property type="component" value="Unassembled WGS sequence"/>
</dbReference>
<organism evidence="2 3">
    <name type="scientific">Cryoendolithus antarcticus</name>
    <dbReference type="NCBI Taxonomy" id="1507870"/>
    <lineage>
        <taxon>Eukaryota</taxon>
        <taxon>Fungi</taxon>
        <taxon>Dikarya</taxon>
        <taxon>Ascomycota</taxon>
        <taxon>Pezizomycotina</taxon>
        <taxon>Dothideomycetes</taxon>
        <taxon>Dothideomycetidae</taxon>
        <taxon>Cladosporiales</taxon>
        <taxon>Cladosporiaceae</taxon>
        <taxon>Cryoendolithus</taxon>
    </lineage>
</organism>
<comment type="caution">
    <text evidence="2">The sequence shown here is derived from an EMBL/GenBank/DDBJ whole genome shotgun (WGS) entry which is preliminary data.</text>
</comment>
<dbReference type="InParanoid" id="A0A1V8SRA0"/>